<evidence type="ECO:0008006" key="4">
    <source>
        <dbReference type="Google" id="ProtNLM"/>
    </source>
</evidence>
<sequence length="99" mass="11624">MSETTPVMTTDLDRLSERVEKAAALVQQLRDDRARLERERDELASRLKENEKKLQGQDVAALMSEVAMLRREQREWTSERRDVASRIETLIKKLERLEA</sequence>
<dbReference type="AlphaFoldDB" id="A0A538S7J1"/>
<evidence type="ECO:0000256" key="1">
    <source>
        <dbReference type="SAM" id="Coils"/>
    </source>
</evidence>
<dbReference type="Proteomes" id="UP000317716">
    <property type="component" value="Unassembled WGS sequence"/>
</dbReference>
<proteinExistence type="predicted"/>
<organism evidence="2 3">
    <name type="scientific">Eiseniibacteriota bacterium</name>
    <dbReference type="NCBI Taxonomy" id="2212470"/>
    <lineage>
        <taxon>Bacteria</taxon>
        <taxon>Candidatus Eiseniibacteriota</taxon>
    </lineage>
</organism>
<accession>A0A538S7J1</accession>
<name>A0A538S7J1_UNCEI</name>
<evidence type="ECO:0000313" key="3">
    <source>
        <dbReference type="Proteomes" id="UP000317716"/>
    </source>
</evidence>
<comment type="caution">
    <text evidence="2">The sequence shown here is derived from an EMBL/GenBank/DDBJ whole genome shotgun (WGS) entry which is preliminary data.</text>
</comment>
<evidence type="ECO:0000313" key="2">
    <source>
        <dbReference type="EMBL" id="TMQ47347.1"/>
    </source>
</evidence>
<feature type="coiled-coil region" evidence="1">
    <location>
        <begin position="12"/>
        <end position="53"/>
    </location>
</feature>
<keyword evidence="1" id="KW-0175">Coiled coil</keyword>
<dbReference type="EMBL" id="VBOS01000537">
    <property type="protein sequence ID" value="TMQ47347.1"/>
    <property type="molecule type" value="Genomic_DNA"/>
</dbReference>
<reference evidence="2 3" key="1">
    <citation type="journal article" date="2019" name="Nat. Microbiol.">
        <title>Mediterranean grassland soil C-N compound turnover is dependent on rainfall and depth, and is mediated by genomically divergent microorganisms.</title>
        <authorList>
            <person name="Diamond S."/>
            <person name="Andeer P.F."/>
            <person name="Li Z."/>
            <person name="Crits-Christoph A."/>
            <person name="Burstein D."/>
            <person name="Anantharaman K."/>
            <person name="Lane K.R."/>
            <person name="Thomas B.C."/>
            <person name="Pan C."/>
            <person name="Northen T.R."/>
            <person name="Banfield J.F."/>
        </authorList>
    </citation>
    <scope>NUCLEOTIDE SEQUENCE [LARGE SCALE GENOMIC DNA]</scope>
    <source>
        <strain evidence="2">WS_2</strain>
    </source>
</reference>
<gene>
    <name evidence="2" type="ORF">E6K72_14105</name>
</gene>
<dbReference type="Gene3D" id="1.20.5.340">
    <property type="match status" value="1"/>
</dbReference>
<protein>
    <recommendedName>
        <fullName evidence="4">Cell division protein ZapB</fullName>
    </recommendedName>
</protein>